<dbReference type="InterPro" id="IPR012338">
    <property type="entry name" value="Beta-lactam/transpept-like"/>
</dbReference>
<feature type="chain" id="PRO_5013355807" description="Beta-lactamase-related domain-containing protein" evidence="1">
    <location>
        <begin position="25"/>
        <end position="147"/>
    </location>
</feature>
<dbReference type="EMBL" id="PDNC01000022">
    <property type="protein sequence ID" value="PGH06376.1"/>
    <property type="molecule type" value="Genomic_DNA"/>
</dbReference>
<evidence type="ECO:0000259" key="2">
    <source>
        <dbReference type="Pfam" id="PF00144"/>
    </source>
</evidence>
<keyword evidence="4" id="KW-1185">Reference proteome</keyword>
<keyword evidence="1" id="KW-0732">Signal</keyword>
<dbReference type="Gene3D" id="3.40.710.10">
    <property type="entry name" value="DD-peptidase/beta-lactamase superfamily"/>
    <property type="match status" value="1"/>
</dbReference>
<evidence type="ECO:0000313" key="3">
    <source>
        <dbReference type="EMBL" id="PGH06376.1"/>
    </source>
</evidence>
<name>A0A2B7XBA9_9EURO</name>
<evidence type="ECO:0000313" key="4">
    <source>
        <dbReference type="Proteomes" id="UP000224080"/>
    </source>
</evidence>
<dbReference type="InterPro" id="IPR001466">
    <property type="entry name" value="Beta-lactam-related"/>
</dbReference>
<protein>
    <recommendedName>
        <fullName evidence="2">Beta-lactamase-related domain-containing protein</fullName>
    </recommendedName>
</protein>
<reference evidence="3 4" key="1">
    <citation type="submission" date="2017-10" db="EMBL/GenBank/DDBJ databases">
        <title>Comparative genomics in systemic dimorphic fungi from Ajellomycetaceae.</title>
        <authorList>
            <person name="Munoz J.F."/>
            <person name="Mcewen J.G."/>
            <person name="Clay O.K."/>
            <person name="Cuomo C.A."/>
        </authorList>
    </citation>
    <scope>NUCLEOTIDE SEQUENCE [LARGE SCALE GENOMIC DNA]</scope>
    <source>
        <strain evidence="3 4">UAMH130</strain>
    </source>
</reference>
<proteinExistence type="predicted"/>
<dbReference type="Proteomes" id="UP000224080">
    <property type="component" value="Unassembled WGS sequence"/>
</dbReference>
<feature type="signal peptide" evidence="1">
    <location>
        <begin position="1"/>
        <end position="24"/>
    </location>
</feature>
<gene>
    <name evidence="3" type="ORF">GX51_02387</name>
</gene>
<feature type="domain" description="Beta-lactamase-related" evidence="2">
    <location>
        <begin position="28"/>
        <end position="138"/>
    </location>
</feature>
<dbReference type="SUPFAM" id="SSF56601">
    <property type="entry name" value="beta-lactamase/transpeptidase-like"/>
    <property type="match status" value="1"/>
</dbReference>
<accession>A0A2B7XBA9</accession>
<dbReference type="Pfam" id="PF00144">
    <property type="entry name" value="Beta-lactamase"/>
    <property type="match status" value="1"/>
</dbReference>
<dbReference type="STRING" id="2060905.A0A2B7XBA9"/>
<evidence type="ECO:0000256" key="1">
    <source>
        <dbReference type="SAM" id="SignalP"/>
    </source>
</evidence>
<organism evidence="3 4">
    <name type="scientific">Blastomyces parvus</name>
    <dbReference type="NCBI Taxonomy" id="2060905"/>
    <lineage>
        <taxon>Eukaryota</taxon>
        <taxon>Fungi</taxon>
        <taxon>Dikarya</taxon>
        <taxon>Ascomycota</taxon>
        <taxon>Pezizomycotina</taxon>
        <taxon>Eurotiomycetes</taxon>
        <taxon>Eurotiomycetidae</taxon>
        <taxon>Onygenales</taxon>
        <taxon>Ajellomycetaceae</taxon>
        <taxon>Blastomyces</taxon>
    </lineage>
</organism>
<dbReference type="AlphaFoldDB" id="A0A2B7XBA9"/>
<dbReference type="OrthoDB" id="5946976at2759"/>
<comment type="caution">
    <text evidence="3">The sequence shown here is derived from an EMBL/GenBank/DDBJ whole genome shotgun (WGS) entry which is preliminary data.</text>
</comment>
<sequence>MAMAMWRTLTFLAWMGFLAIGTLAQTQAITGTLKGMLVDRGCLSWDLTPPEALPELAPIMSKGHLKTTIGMLGAHRTGIQDDLLTDAAFFEKLYDPLDGRLLVINRILSKDPVGVQGGVFYDNTNYVILGPFIERFAGDGCFLGENS</sequence>